<protein>
    <submittedName>
        <fullName evidence="4">Uncharacterized protein LOC113520406</fullName>
    </submittedName>
</protein>
<feature type="region of interest" description="Disordered" evidence="1">
    <location>
        <begin position="173"/>
        <end position="200"/>
    </location>
</feature>
<dbReference type="KEGG" id="gmw:113520406"/>
<dbReference type="Proteomes" id="UP001652740">
    <property type="component" value="Unplaced"/>
</dbReference>
<dbReference type="RefSeq" id="XP_026761534.1">
    <property type="nucleotide sequence ID" value="XM_026905733.3"/>
</dbReference>
<name>A0A6J1WXY3_GALME</name>
<reference evidence="4" key="1">
    <citation type="submission" date="2025-08" db="UniProtKB">
        <authorList>
            <consortium name="RefSeq"/>
        </authorList>
    </citation>
    <scope>IDENTIFICATION</scope>
    <source>
        <tissue evidence="4">Whole larvae</tissue>
    </source>
</reference>
<feature type="signal peptide" evidence="2">
    <location>
        <begin position="1"/>
        <end position="22"/>
    </location>
</feature>
<keyword evidence="3" id="KW-1185">Reference proteome</keyword>
<evidence type="ECO:0000256" key="1">
    <source>
        <dbReference type="SAM" id="MobiDB-lite"/>
    </source>
</evidence>
<dbReference type="InParanoid" id="A0A6J1WXY3"/>
<accession>A0A6J1WXY3</accession>
<gene>
    <name evidence="4" type="primary">LOC113520406</name>
</gene>
<sequence length="200" mass="20160">MVAARTLSLLLAASVAVSLVSGAVPNHVRVRRQLADDNSLQPIDDSEGEQQTRDKRKFEAVAQSKFGIKNAILGLVFGGINSLIDAKTRLVDNLDKKNIEINKQYGIETPQNGVGGLVGAIGQAIQPKLQLIGPKIQTVTSLLGGASGASSGQGGGASGGVGSFVNLLTSLAGSSSGSSSGGANAGGTVETVDSSEEDSS</sequence>
<evidence type="ECO:0000313" key="3">
    <source>
        <dbReference type="Proteomes" id="UP001652740"/>
    </source>
</evidence>
<feature type="chain" id="PRO_5026712072" evidence="2">
    <location>
        <begin position="23"/>
        <end position="200"/>
    </location>
</feature>
<evidence type="ECO:0000256" key="2">
    <source>
        <dbReference type="SAM" id="SignalP"/>
    </source>
</evidence>
<proteinExistence type="predicted"/>
<evidence type="ECO:0000313" key="4">
    <source>
        <dbReference type="RefSeq" id="XP_026761534.1"/>
    </source>
</evidence>
<dbReference type="GeneID" id="113520406"/>
<dbReference type="OrthoDB" id="8197466at2759"/>
<keyword evidence="2" id="KW-0732">Signal</keyword>
<organism evidence="3 4">
    <name type="scientific">Galleria mellonella</name>
    <name type="common">Greater wax moth</name>
    <dbReference type="NCBI Taxonomy" id="7137"/>
    <lineage>
        <taxon>Eukaryota</taxon>
        <taxon>Metazoa</taxon>
        <taxon>Ecdysozoa</taxon>
        <taxon>Arthropoda</taxon>
        <taxon>Hexapoda</taxon>
        <taxon>Insecta</taxon>
        <taxon>Pterygota</taxon>
        <taxon>Neoptera</taxon>
        <taxon>Endopterygota</taxon>
        <taxon>Lepidoptera</taxon>
        <taxon>Glossata</taxon>
        <taxon>Ditrysia</taxon>
        <taxon>Pyraloidea</taxon>
        <taxon>Pyralidae</taxon>
        <taxon>Galleriinae</taxon>
        <taxon>Galleria</taxon>
    </lineage>
</organism>
<dbReference type="AlphaFoldDB" id="A0A6J1WXY3"/>